<dbReference type="PROSITE" id="PS50112">
    <property type="entry name" value="PAS"/>
    <property type="match status" value="1"/>
</dbReference>
<comment type="catalytic activity">
    <reaction evidence="1">
        <text>ATP + protein L-histidine = ADP + protein N-phospho-L-histidine.</text>
        <dbReference type="EC" id="2.7.13.3"/>
    </reaction>
</comment>
<dbReference type="PROSITE" id="PS50113">
    <property type="entry name" value="PAC"/>
    <property type="match status" value="1"/>
</dbReference>
<dbReference type="InterPro" id="IPR005467">
    <property type="entry name" value="His_kinase_dom"/>
</dbReference>
<dbReference type="Proteomes" id="UP001517247">
    <property type="component" value="Unassembled WGS sequence"/>
</dbReference>
<keyword evidence="3" id="KW-0808">Transferase</keyword>
<evidence type="ECO:0000259" key="8">
    <source>
        <dbReference type="PROSITE" id="PS50113"/>
    </source>
</evidence>
<dbReference type="Gene3D" id="3.30.450.20">
    <property type="entry name" value="PAS domain"/>
    <property type="match status" value="1"/>
</dbReference>
<dbReference type="CDD" id="cd16917">
    <property type="entry name" value="HATPase_UhpB-NarQ-NarX-like"/>
    <property type="match status" value="1"/>
</dbReference>
<feature type="domain" description="PAC" evidence="8">
    <location>
        <begin position="104"/>
        <end position="157"/>
    </location>
</feature>
<dbReference type="InterPro" id="IPR036890">
    <property type="entry name" value="HATPase_C_sf"/>
</dbReference>
<reference evidence="9 10" key="1">
    <citation type="submission" date="2024-12" db="EMBL/GenBank/DDBJ databases">
        <authorList>
            <person name="Hu S."/>
        </authorList>
    </citation>
    <scope>NUCLEOTIDE SEQUENCE [LARGE SCALE GENOMIC DNA]</scope>
    <source>
        <strain evidence="9 10">THG-T11</strain>
    </source>
</reference>
<evidence type="ECO:0000259" key="7">
    <source>
        <dbReference type="PROSITE" id="PS50112"/>
    </source>
</evidence>
<dbReference type="EC" id="2.7.13.3" evidence="2"/>
<dbReference type="CDD" id="cd00130">
    <property type="entry name" value="PAS"/>
    <property type="match status" value="1"/>
</dbReference>
<keyword evidence="9" id="KW-0547">Nucleotide-binding</keyword>
<proteinExistence type="predicted"/>
<keyword evidence="4" id="KW-0418">Kinase</keyword>
<dbReference type="Pfam" id="PF08447">
    <property type="entry name" value="PAS_3"/>
    <property type="match status" value="1"/>
</dbReference>
<organism evidence="9 10">
    <name type="scientific">Pedobacter ureilyticus</name>
    <dbReference type="NCBI Taxonomy" id="1393051"/>
    <lineage>
        <taxon>Bacteria</taxon>
        <taxon>Pseudomonadati</taxon>
        <taxon>Bacteroidota</taxon>
        <taxon>Sphingobacteriia</taxon>
        <taxon>Sphingobacteriales</taxon>
        <taxon>Sphingobacteriaceae</taxon>
        <taxon>Pedobacter</taxon>
    </lineage>
</organism>
<gene>
    <name evidence="9" type="ORF">E6A44_016740</name>
</gene>
<dbReference type="InterPro" id="IPR000014">
    <property type="entry name" value="PAS"/>
</dbReference>
<protein>
    <recommendedName>
        <fullName evidence="2">histidine kinase</fullName>
        <ecNumber evidence="2">2.7.13.3</ecNumber>
    </recommendedName>
</protein>
<feature type="domain" description="Histidine kinase" evidence="6">
    <location>
        <begin position="187"/>
        <end position="370"/>
    </location>
</feature>
<evidence type="ECO:0000259" key="6">
    <source>
        <dbReference type="PROSITE" id="PS50109"/>
    </source>
</evidence>
<evidence type="ECO:0000313" key="9">
    <source>
        <dbReference type="EMBL" id="MFN0257241.1"/>
    </source>
</evidence>
<dbReference type="Pfam" id="PF02518">
    <property type="entry name" value="HATPase_c"/>
    <property type="match status" value="1"/>
</dbReference>
<dbReference type="InterPro" id="IPR035965">
    <property type="entry name" value="PAS-like_dom_sf"/>
</dbReference>
<dbReference type="Gene3D" id="1.20.5.1930">
    <property type="match status" value="1"/>
</dbReference>
<keyword evidence="5" id="KW-0902">Two-component regulatory system</keyword>
<accession>A0ABW9JDN2</accession>
<sequence length="372" mass="42842">MDKCRDVNILDDLDYQLLIEDFELESTVFSKIADAVPDMLYVTDIQQMRKIYSNTRIHCLFNMERKEISEMGSRFFEKVIHPADQHTYFESINSLRNAKDNDVDVLEYRIIDHEGKVHWLTTKRRILKRDEYGIPLLVIGISQDITAQVKLNEERQRLKEEQTKLKAVQQHQLFKAIINAQEEERRNIAENLHNEIGQLLFAAQLKLDASEAESRALINTAIKKVRQISFELTPVLLNDMGLEVALKDMLERKLDAQQISFNFSFNIKLSRLSSSIEVVIYRIIQELLNNTIKHAAATQVNVLILQKGEELYISQTDNGKGMDIKMLSDLKKGFGLKSVVNRLHVLNGVFEVFSKPDKGTKVLMNIPLNGAE</sequence>
<dbReference type="RefSeq" id="WP_138724313.1">
    <property type="nucleotide sequence ID" value="NZ_SSHJ02000008.1"/>
</dbReference>
<dbReference type="SUPFAM" id="SSF55874">
    <property type="entry name" value="ATPase domain of HSP90 chaperone/DNA topoisomerase II/histidine kinase"/>
    <property type="match status" value="1"/>
</dbReference>
<dbReference type="GO" id="GO:0005524">
    <property type="term" value="F:ATP binding"/>
    <property type="evidence" value="ECO:0007669"/>
    <property type="project" value="UniProtKB-KW"/>
</dbReference>
<evidence type="ECO:0000256" key="4">
    <source>
        <dbReference type="ARBA" id="ARBA00022777"/>
    </source>
</evidence>
<evidence type="ECO:0000313" key="10">
    <source>
        <dbReference type="Proteomes" id="UP001517247"/>
    </source>
</evidence>
<comment type="caution">
    <text evidence="9">The sequence shown here is derived from an EMBL/GenBank/DDBJ whole genome shotgun (WGS) entry which is preliminary data.</text>
</comment>
<evidence type="ECO:0000256" key="5">
    <source>
        <dbReference type="ARBA" id="ARBA00023012"/>
    </source>
</evidence>
<dbReference type="InterPro" id="IPR003594">
    <property type="entry name" value="HATPase_dom"/>
</dbReference>
<evidence type="ECO:0000256" key="2">
    <source>
        <dbReference type="ARBA" id="ARBA00012438"/>
    </source>
</evidence>
<dbReference type="InterPro" id="IPR050482">
    <property type="entry name" value="Sensor_HK_TwoCompSys"/>
</dbReference>
<dbReference type="SUPFAM" id="SSF55785">
    <property type="entry name" value="PYP-like sensor domain (PAS domain)"/>
    <property type="match status" value="1"/>
</dbReference>
<dbReference type="PROSITE" id="PS50109">
    <property type="entry name" value="HIS_KIN"/>
    <property type="match status" value="1"/>
</dbReference>
<keyword evidence="10" id="KW-1185">Reference proteome</keyword>
<dbReference type="PANTHER" id="PTHR24421:SF10">
    <property type="entry name" value="NITRATE_NITRITE SENSOR PROTEIN NARQ"/>
    <property type="match status" value="1"/>
</dbReference>
<evidence type="ECO:0000256" key="1">
    <source>
        <dbReference type="ARBA" id="ARBA00000085"/>
    </source>
</evidence>
<name>A0ABW9JDN2_9SPHI</name>
<keyword evidence="9" id="KW-0067">ATP-binding</keyword>
<dbReference type="Gene3D" id="3.30.565.10">
    <property type="entry name" value="Histidine kinase-like ATPase, C-terminal domain"/>
    <property type="match status" value="1"/>
</dbReference>
<feature type="domain" description="PAS" evidence="7">
    <location>
        <begin position="25"/>
        <end position="102"/>
    </location>
</feature>
<dbReference type="PANTHER" id="PTHR24421">
    <property type="entry name" value="NITRATE/NITRITE SENSOR PROTEIN NARX-RELATED"/>
    <property type="match status" value="1"/>
</dbReference>
<dbReference type="InterPro" id="IPR013655">
    <property type="entry name" value="PAS_fold_3"/>
</dbReference>
<dbReference type="EMBL" id="SSHJ02000008">
    <property type="protein sequence ID" value="MFN0257241.1"/>
    <property type="molecule type" value="Genomic_DNA"/>
</dbReference>
<dbReference type="InterPro" id="IPR000700">
    <property type="entry name" value="PAS-assoc_C"/>
</dbReference>
<dbReference type="NCBIfam" id="TIGR00229">
    <property type="entry name" value="sensory_box"/>
    <property type="match status" value="1"/>
</dbReference>
<evidence type="ECO:0000256" key="3">
    <source>
        <dbReference type="ARBA" id="ARBA00022679"/>
    </source>
</evidence>